<organism evidence="2 3">
    <name type="scientific">Candidatus Magnetaquiglobus chichijimensis</name>
    <dbReference type="NCBI Taxonomy" id="3141448"/>
    <lineage>
        <taxon>Bacteria</taxon>
        <taxon>Pseudomonadati</taxon>
        <taxon>Pseudomonadota</taxon>
        <taxon>Magnetococcia</taxon>
        <taxon>Magnetococcales</taxon>
        <taxon>Candidatus Magnetaquicoccaceae</taxon>
        <taxon>Candidatus Magnetaquiglobus</taxon>
    </lineage>
</organism>
<proteinExistence type="predicted"/>
<feature type="compositionally biased region" description="Polar residues" evidence="1">
    <location>
        <begin position="151"/>
        <end position="164"/>
    </location>
</feature>
<evidence type="ECO:0000256" key="1">
    <source>
        <dbReference type="SAM" id="MobiDB-lite"/>
    </source>
</evidence>
<comment type="caution">
    <text evidence="2">The sequence shown here is derived from an EMBL/GenBank/DDBJ whole genome shotgun (WGS) entry which is preliminary data.</text>
</comment>
<evidence type="ECO:0008006" key="4">
    <source>
        <dbReference type="Google" id="ProtNLM"/>
    </source>
</evidence>
<feature type="region of interest" description="Disordered" evidence="1">
    <location>
        <begin position="151"/>
        <end position="177"/>
    </location>
</feature>
<dbReference type="InterPro" id="IPR035958">
    <property type="entry name" value="SecB-like_sf"/>
</dbReference>
<protein>
    <recommendedName>
        <fullName evidence="4">Preprotein translocase subunit SecB</fullName>
    </recommendedName>
</protein>
<name>A0ABQ0CCF0_9PROT</name>
<dbReference type="SUPFAM" id="SSF54611">
    <property type="entry name" value="SecB-like"/>
    <property type="match status" value="1"/>
</dbReference>
<feature type="compositionally biased region" description="Basic residues" evidence="1">
    <location>
        <begin position="168"/>
        <end position="177"/>
    </location>
</feature>
<dbReference type="EMBL" id="BAAFGK010000004">
    <property type="protein sequence ID" value="GAB0058370.1"/>
    <property type="molecule type" value="Genomic_DNA"/>
</dbReference>
<dbReference type="Proteomes" id="UP001628193">
    <property type="component" value="Unassembled WGS sequence"/>
</dbReference>
<keyword evidence="3" id="KW-1185">Reference proteome</keyword>
<accession>A0ABQ0CCF0</accession>
<dbReference type="RefSeq" id="WP_420906045.1">
    <property type="nucleotide sequence ID" value="NZ_BAAFGK010000004.1"/>
</dbReference>
<reference evidence="2 3" key="1">
    <citation type="submission" date="2024-09" db="EMBL/GenBank/DDBJ databases">
        <title>Draft genome sequence of Candidatus Magnetaquicoccaceae bacterium FCR-1.</title>
        <authorList>
            <person name="Shimoshige H."/>
            <person name="Shimamura S."/>
            <person name="Taoka A."/>
            <person name="Kobayashi H."/>
            <person name="Maekawa T."/>
        </authorList>
    </citation>
    <scope>NUCLEOTIDE SEQUENCE [LARGE SCALE GENOMIC DNA]</scope>
    <source>
        <strain evidence="2 3">FCR-1</strain>
    </source>
</reference>
<evidence type="ECO:0000313" key="3">
    <source>
        <dbReference type="Proteomes" id="UP001628193"/>
    </source>
</evidence>
<sequence length="177" mass="20088">MNESLRALLNSVELLEIHMDGFVARTDDRALIRQGEGLRLLGRHDLDHFTITEETPARLEVRYAMGVMLAGQEKEEKSPPTTAGVIECHMVATYAVKEPLPEIQTVEEFARTSVLFNLWPYWRQFVQESSMRLQWPIIRIPLFKFTQATHPTSSASKDASSVTQKPPARSKKRAPVA</sequence>
<gene>
    <name evidence="2" type="ORF">SIID45300_02719</name>
</gene>
<evidence type="ECO:0000313" key="2">
    <source>
        <dbReference type="EMBL" id="GAB0058370.1"/>
    </source>
</evidence>